<dbReference type="Proteomes" id="UP001209540">
    <property type="component" value="Unassembled WGS sequence"/>
</dbReference>
<feature type="region of interest" description="Disordered" evidence="10">
    <location>
        <begin position="587"/>
        <end position="662"/>
    </location>
</feature>
<dbReference type="InterPro" id="IPR001789">
    <property type="entry name" value="Sig_transdc_resp-reg_receiver"/>
</dbReference>
<evidence type="ECO:0000256" key="7">
    <source>
        <dbReference type="ARBA" id="ARBA00023242"/>
    </source>
</evidence>
<name>A0AAD5K851_9FUNG</name>
<dbReference type="GO" id="GO:0000160">
    <property type="term" value="P:phosphorelay signal transduction system"/>
    <property type="evidence" value="ECO:0007669"/>
    <property type="project" value="UniProtKB-KW"/>
</dbReference>
<keyword evidence="13" id="KW-1185">Reference proteome</keyword>
<proteinExistence type="predicted"/>
<evidence type="ECO:0000256" key="4">
    <source>
        <dbReference type="ARBA" id="ARBA00023015"/>
    </source>
</evidence>
<dbReference type="SMART" id="SM00415">
    <property type="entry name" value="HSF"/>
    <property type="match status" value="1"/>
</dbReference>
<dbReference type="SMART" id="SM00448">
    <property type="entry name" value="REC"/>
    <property type="match status" value="1"/>
</dbReference>
<reference evidence="12" key="2">
    <citation type="submission" date="2023-02" db="EMBL/GenBank/DDBJ databases">
        <authorList>
            <consortium name="DOE Joint Genome Institute"/>
            <person name="Mondo S.J."/>
            <person name="Chang Y."/>
            <person name="Wang Y."/>
            <person name="Ahrendt S."/>
            <person name="Andreopoulos W."/>
            <person name="Barry K."/>
            <person name="Beard J."/>
            <person name="Benny G.L."/>
            <person name="Blankenship S."/>
            <person name="Bonito G."/>
            <person name="Cuomo C."/>
            <person name="Desiro A."/>
            <person name="Gervers K.A."/>
            <person name="Hundley H."/>
            <person name="Kuo A."/>
            <person name="LaButti K."/>
            <person name="Lang B.F."/>
            <person name="Lipzen A."/>
            <person name="O'Donnell K."/>
            <person name="Pangilinan J."/>
            <person name="Reynolds N."/>
            <person name="Sandor L."/>
            <person name="Smith M.W."/>
            <person name="Tsang A."/>
            <person name="Grigoriev I.V."/>
            <person name="Stajich J.E."/>
            <person name="Spatafora J.W."/>
        </authorList>
    </citation>
    <scope>NUCLEOTIDE SEQUENCE</scope>
    <source>
        <strain evidence="12">RSA 2281</strain>
    </source>
</reference>
<comment type="subcellular location">
    <subcellularLocation>
        <location evidence="1">Nucleus</location>
    </subcellularLocation>
</comment>
<dbReference type="FunFam" id="1.10.10.10:FF:000027">
    <property type="entry name" value="Heat shock transcription factor 1"/>
    <property type="match status" value="1"/>
</dbReference>
<dbReference type="PANTHER" id="PTHR45339:SF1">
    <property type="entry name" value="HYBRID SIGNAL TRANSDUCTION HISTIDINE KINASE J"/>
    <property type="match status" value="1"/>
</dbReference>
<keyword evidence="6" id="KW-0804">Transcription</keyword>
<feature type="compositionally biased region" description="Polar residues" evidence="10">
    <location>
        <begin position="18"/>
        <end position="30"/>
    </location>
</feature>
<evidence type="ECO:0000256" key="8">
    <source>
        <dbReference type="PROSITE-ProRule" id="PRU00169"/>
    </source>
</evidence>
<dbReference type="PANTHER" id="PTHR45339">
    <property type="entry name" value="HYBRID SIGNAL TRANSDUCTION HISTIDINE KINASE J"/>
    <property type="match status" value="1"/>
</dbReference>
<feature type="compositionally biased region" description="Low complexity" evidence="10">
    <location>
        <begin position="408"/>
        <end position="420"/>
    </location>
</feature>
<evidence type="ECO:0000256" key="2">
    <source>
        <dbReference type="ARBA" id="ARBA00022553"/>
    </source>
</evidence>
<feature type="compositionally biased region" description="Low complexity" evidence="10">
    <location>
        <begin position="631"/>
        <end position="643"/>
    </location>
</feature>
<feature type="region of interest" description="Disordered" evidence="10">
    <location>
        <begin position="405"/>
        <end position="427"/>
    </location>
</feature>
<evidence type="ECO:0000256" key="10">
    <source>
        <dbReference type="SAM" id="MobiDB-lite"/>
    </source>
</evidence>
<feature type="domain" description="Response regulatory" evidence="11">
    <location>
        <begin position="456"/>
        <end position="570"/>
    </location>
</feature>
<dbReference type="GO" id="GO:0005634">
    <property type="term" value="C:nucleus"/>
    <property type="evidence" value="ECO:0007669"/>
    <property type="project" value="UniProtKB-SubCell"/>
</dbReference>
<evidence type="ECO:0000256" key="3">
    <source>
        <dbReference type="ARBA" id="ARBA00023012"/>
    </source>
</evidence>
<feature type="compositionally biased region" description="Low complexity" evidence="10">
    <location>
        <begin position="650"/>
        <end position="660"/>
    </location>
</feature>
<organism evidence="12 13">
    <name type="scientific">Phascolomyces articulosus</name>
    <dbReference type="NCBI Taxonomy" id="60185"/>
    <lineage>
        <taxon>Eukaryota</taxon>
        <taxon>Fungi</taxon>
        <taxon>Fungi incertae sedis</taxon>
        <taxon>Mucoromycota</taxon>
        <taxon>Mucoromycotina</taxon>
        <taxon>Mucoromycetes</taxon>
        <taxon>Mucorales</taxon>
        <taxon>Lichtheimiaceae</taxon>
        <taxon>Phascolomyces</taxon>
    </lineage>
</organism>
<keyword evidence="5" id="KW-0238">DNA-binding</keyword>
<feature type="region of interest" description="Disordered" evidence="10">
    <location>
        <begin position="145"/>
        <end position="189"/>
    </location>
</feature>
<keyword evidence="9" id="KW-0175">Coiled coil</keyword>
<sequence length="795" mass="87041">MDQVNVKVDYTIPAKRQANGNSKKVISNQKNNTGNTRTNDGTGSVPEFIQKLFRMLENKAFKHTFCWGPDGTTFVVKDTNEFAKTILPKHFKHCNFASFVRQLNKYDFHKVRNAEDGQKPYGDQAWEFVHPKFRRDRKDLLEEIRRKTPGKHKKEEAAAAATAAAAGSSVGKDKNLGPDGTKVSQEEDQLNAESLNEIRQLTEKLQHQIKQLQQSQASMENTVQRLTNNDHLILNEFMSLSKNMAAKDELIRQFLQIAVNRDKEQAHAQSSLHSTAESSTTSAETQKLLDSYSKVSGANAVQLDNITKQLQHMAPNTPWPQQQHDPTVPSQPSIVPDAFSMQKQPNHPAVVAAANMNAGSIIGSPLKTGDGLAFVRLGRLSPHMSVKDNKPSLEIRVTPEQAAPVNMQHQQQTQQQQQQQPMATPVPISSQEPVTINNTLSLKQKVGGNGWTVPPRVLLVDDDSVYRDLSGKLLKLIGCTIDVAKDGMEAIRMMGAEKYDLILMDIVMPNLDGISATRNIRQYDMLTPIISMTSNFTDSDIVQYVGSGMNDILPKPFSKRTLYGILEKYCAHLKVMQRFQEPIAIPRGLGLLPPPPGQDGSGSSSSSSASSSTTGNMNENNPAGSYIEEIPQPVSSVASTTVPQVPPQVPTQQQQQVVPPVSHPGTTSIMSTTPVPYPVAVNHPIVPGMEHNNMDPAYQQHSSAVAAAAATVATQTPMVPNNSVPINPTASPAVWSPQPSTQPTMSVPMQQTQTMISTEDAKIVWGPNSSEAQAPPGEFAVTVNGVKRRRVNETQ</sequence>
<dbReference type="EMBL" id="JAIXMP010000004">
    <property type="protein sequence ID" value="KAI9274349.1"/>
    <property type="molecule type" value="Genomic_DNA"/>
</dbReference>
<evidence type="ECO:0000259" key="11">
    <source>
        <dbReference type="PROSITE" id="PS50110"/>
    </source>
</evidence>
<gene>
    <name evidence="12" type="ORF">BDA99DRAFT_497241</name>
</gene>
<dbReference type="InterPro" id="IPR011006">
    <property type="entry name" value="CheY-like_superfamily"/>
</dbReference>
<dbReference type="GO" id="GO:0003700">
    <property type="term" value="F:DNA-binding transcription factor activity"/>
    <property type="evidence" value="ECO:0007669"/>
    <property type="project" value="InterPro"/>
</dbReference>
<evidence type="ECO:0000313" key="12">
    <source>
        <dbReference type="EMBL" id="KAI9274349.1"/>
    </source>
</evidence>
<evidence type="ECO:0000256" key="6">
    <source>
        <dbReference type="ARBA" id="ARBA00023163"/>
    </source>
</evidence>
<dbReference type="Pfam" id="PF00447">
    <property type="entry name" value="HSF_DNA-bind"/>
    <property type="match status" value="1"/>
</dbReference>
<dbReference type="SUPFAM" id="SSF46785">
    <property type="entry name" value="Winged helix' DNA-binding domain"/>
    <property type="match status" value="1"/>
</dbReference>
<dbReference type="InterPro" id="IPR000232">
    <property type="entry name" value="HSF_DNA-bd"/>
</dbReference>
<evidence type="ECO:0000256" key="5">
    <source>
        <dbReference type="ARBA" id="ARBA00023125"/>
    </source>
</evidence>
<reference evidence="12" key="1">
    <citation type="journal article" date="2022" name="IScience">
        <title>Evolution of zygomycete secretomes and the origins of terrestrial fungal ecologies.</title>
        <authorList>
            <person name="Chang Y."/>
            <person name="Wang Y."/>
            <person name="Mondo S."/>
            <person name="Ahrendt S."/>
            <person name="Andreopoulos W."/>
            <person name="Barry K."/>
            <person name="Beard J."/>
            <person name="Benny G.L."/>
            <person name="Blankenship S."/>
            <person name="Bonito G."/>
            <person name="Cuomo C."/>
            <person name="Desiro A."/>
            <person name="Gervers K.A."/>
            <person name="Hundley H."/>
            <person name="Kuo A."/>
            <person name="LaButti K."/>
            <person name="Lang B.F."/>
            <person name="Lipzen A."/>
            <person name="O'Donnell K."/>
            <person name="Pangilinan J."/>
            <person name="Reynolds N."/>
            <person name="Sandor L."/>
            <person name="Smith M.E."/>
            <person name="Tsang A."/>
            <person name="Grigoriev I.V."/>
            <person name="Stajich J.E."/>
            <person name="Spatafora J.W."/>
        </authorList>
    </citation>
    <scope>NUCLEOTIDE SEQUENCE</scope>
    <source>
        <strain evidence="12">RSA 2281</strain>
    </source>
</reference>
<comment type="caution">
    <text evidence="12">The sequence shown here is derived from an EMBL/GenBank/DDBJ whole genome shotgun (WGS) entry which is preliminary data.</text>
</comment>
<dbReference type="Pfam" id="PF00072">
    <property type="entry name" value="Response_reg"/>
    <property type="match status" value="1"/>
</dbReference>
<dbReference type="AlphaFoldDB" id="A0AAD5K851"/>
<dbReference type="PROSITE" id="PS00434">
    <property type="entry name" value="HSF_DOMAIN"/>
    <property type="match status" value="1"/>
</dbReference>
<dbReference type="Gene3D" id="3.40.50.2300">
    <property type="match status" value="1"/>
</dbReference>
<feature type="modified residue" description="4-aspartylphosphate" evidence="8">
    <location>
        <position position="505"/>
    </location>
</feature>
<evidence type="ECO:0000256" key="1">
    <source>
        <dbReference type="ARBA" id="ARBA00004123"/>
    </source>
</evidence>
<feature type="compositionally biased region" description="Polar residues" evidence="10">
    <location>
        <begin position="613"/>
        <end position="623"/>
    </location>
</feature>
<keyword evidence="3" id="KW-0902">Two-component regulatory system</keyword>
<keyword evidence="4" id="KW-0805">Transcription regulation</keyword>
<dbReference type="InterPro" id="IPR036390">
    <property type="entry name" value="WH_DNA-bd_sf"/>
</dbReference>
<protein>
    <recommendedName>
        <fullName evidence="11">Response regulatory domain-containing protein</fullName>
    </recommendedName>
</protein>
<dbReference type="PRINTS" id="PR00056">
    <property type="entry name" value="HSFDOMAIN"/>
</dbReference>
<feature type="region of interest" description="Disordered" evidence="10">
    <location>
        <begin position="18"/>
        <end position="42"/>
    </location>
</feature>
<keyword evidence="7" id="KW-0539">Nucleus</keyword>
<dbReference type="InterPro" id="IPR036388">
    <property type="entry name" value="WH-like_DNA-bd_sf"/>
</dbReference>
<dbReference type="GO" id="GO:0043565">
    <property type="term" value="F:sequence-specific DNA binding"/>
    <property type="evidence" value="ECO:0007669"/>
    <property type="project" value="InterPro"/>
</dbReference>
<evidence type="ECO:0000313" key="13">
    <source>
        <dbReference type="Proteomes" id="UP001209540"/>
    </source>
</evidence>
<dbReference type="CDD" id="cd17546">
    <property type="entry name" value="REC_hyHK_CKI1_RcsC-like"/>
    <property type="match status" value="1"/>
</dbReference>
<keyword evidence="2 8" id="KW-0597">Phosphoprotein</keyword>
<dbReference type="Gene3D" id="1.10.10.10">
    <property type="entry name" value="Winged helix-like DNA-binding domain superfamily/Winged helix DNA-binding domain"/>
    <property type="match status" value="1"/>
</dbReference>
<dbReference type="SUPFAM" id="SSF52172">
    <property type="entry name" value="CheY-like"/>
    <property type="match status" value="1"/>
</dbReference>
<feature type="compositionally biased region" description="Low complexity" evidence="10">
    <location>
        <begin position="31"/>
        <end position="42"/>
    </location>
</feature>
<evidence type="ECO:0000256" key="9">
    <source>
        <dbReference type="SAM" id="Coils"/>
    </source>
</evidence>
<dbReference type="PROSITE" id="PS50110">
    <property type="entry name" value="RESPONSE_REGULATORY"/>
    <property type="match status" value="1"/>
</dbReference>
<feature type="compositionally biased region" description="Low complexity" evidence="10">
    <location>
        <begin position="601"/>
        <end position="612"/>
    </location>
</feature>
<accession>A0AAD5K851</accession>
<feature type="coiled-coil region" evidence="9">
    <location>
        <begin position="191"/>
        <end position="229"/>
    </location>
</feature>